<accession>C3JBM3</accession>
<feature type="transmembrane region" description="Helical" evidence="6">
    <location>
        <begin position="332"/>
        <end position="353"/>
    </location>
</feature>
<organism evidence="7 8">
    <name type="scientific">Porphyromonas endodontalis (strain ATCC 35406 / DSM 24491 / JCM 8526 / CCUG 16442 / BCRC 14492 / NCTC 13058 / HG 370)</name>
    <name type="common">Bacteroides endodontalis</name>
    <dbReference type="NCBI Taxonomy" id="553175"/>
    <lineage>
        <taxon>Bacteria</taxon>
        <taxon>Pseudomonadati</taxon>
        <taxon>Bacteroidota</taxon>
        <taxon>Bacteroidia</taxon>
        <taxon>Bacteroidales</taxon>
        <taxon>Porphyromonadaceae</taxon>
        <taxon>Porphyromonas</taxon>
    </lineage>
</organism>
<feature type="transmembrane region" description="Helical" evidence="6">
    <location>
        <begin position="306"/>
        <end position="326"/>
    </location>
</feature>
<dbReference type="Pfam" id="PF03739">
    <property type="entry name" value="LptF_LptG"/>
    <property type="match status" value="1"/>
</dbReference>
<dbReference type="RefSeq" id="WP_004334293.1">
    <property type="nucleotide sequence ID" value="NZ_ACNN01000026.1"/>
</dbReference>
<evidence type="ECO:0000256" key="3">
    <source>
        <dbReference type="ARBA" id="ARBA00022692"/>
    </source>
</evidence>
<evidence type="ECO:0000313" key="7">
    <source>
        <dbReference type="EMBL" id="EEN82456.1"/>
    </source>
</evidence>
<dbReference type="AlphaFoldDB" id="C3JBM3"/>
<dbReference type="GO" id="GO:0043190">
    <property type="term" value="C:ATP-binding cassette (ABC) transporter complex"/>
    <property type="evidence" value="ECO:0007669"/>
    <property type="project" value="TreeGrafter"/>
</dbReference>
<keyword evidence="8" id="KW-1185">Reference proteome</keyword>
<comment type="subcellular location">
    <subcellularLocation>
        <location evidence="1">Cell membrane</location>
        <topology evidence="1">Multi-pass membrane protein</topology>
    </subcellularLocation>
</comment>
<evidence type="ECO:0000313" key="8">
    <source>
        <dbReference type="Proteomes" id="UP000004295"/>
    </source>
</evidence>
<evidence type="ECO:0000256" key="6">
    <source>
        <dbReference type="SAM" id="Phobius"/>
    </source>
</evidence>
<feature type="transmembrane region" description="Helical" evidence="6">
    <location>
        <begin position="104"/>
        <end position="124"/>
    </location>
</feature>
<proteinExistence type="predicted"/>
<dbReference type="PANTHER" id="PTHR33529:SF8">
    <property type="entry name" value="PERMEASE, YJGP_YJGQ FAMILY"/>
    <property type="match status" value="1"/>
</dbReference>
<dbReference type="STRING" id="553175.POREN0001_1758"/>
<evidence type="ECO:0000256" key="2">
    <source>
        <dbReference type="ARBA" id="ARBA00022475"/>
    </source>
</evidence>
<gene>
    <name evidence="7" type="ORF">POREN0001_1758</name>
</gene>
<feature type="transmembrane region" description="Helical" evidence="6">
    <location>
        <begin position="12"/>
        <end position="31"/>
    </location>
</feature>
<reference evidence="7 8" key="1">
    <citation type="submission" date="2009-04" db="EMBL/GenBank/DDBJ databases">
        <authorList>
            <person name="Sebastian Y."/>
            <person name="Madupu R."/>
            <person name="Durkin A.S."/>
            <person name="Torralba M."/>
            <person name="Methe B."/>
            <person name="Sutton G.G."/>
            <person name="Strausberg R.L."/>
            <person name="Nelson K.E."/>
        </authorList>
    </citation>
    <scope>NUCLEOTIDE SEQUENCE [LARGE SCALE GENOMIC DNA]</scope>
    <source>
        <strain evidence="8">ATCC 35406 / BCRC 14492 / JCM 8526 / NCTC 13058 / HG 370</strain>
    </source>
</reference>
<comment type="caution">
    <text evidence="7">The sequence shown here is derived from an EMBL/GenBank/DDBJ whole genome shotgun (WGS) entry which is preliminary data.</text>
</comment>
<dbReference type="GeneID" id="93366043"/>
<keyword evidence="2" id="KW-1003">Cell membrane</keyword>
<keyword evidence="4 6" id="KW-1133">Transmembrane helix</keyword>
<feature type="transmembrane region" description="Helical" evidence="6">
    <location>
        <begin position="277"/>
        <end position="294"/>
    </location>
</feature>
<dbReference type="EMBL" id="ACNN01000026">
    <property type="protein sequence ID" value="EEN82456.1"/>
    <property type="molecule type" value="Genomic_DNA"/>
</dbReference>
<keyword evidence="3 6" id="KW-0812">Transmembrane</keyword>
<feature type="transmembrane region" description="Helical" evidence="6">
    <location>
        <begin position="61"/>
        <end position="83"/>
    </location>
</feature>
<dbReference type="GO" id="GO:0015920">
    <property type="term" value="P:lipopolysaccharide transport"/>
    <property type="evidence" value="ECO:0007669"/>
    <property type="project" value="TreeGrafter"/>
</dbReference>
<dbReference type="InterPro" id="IPR005495">
    <property type="entry name" value="LptG/LptF_permease"/>
</dbReference>
<evidence type="ECO:0000256" key="1">
    <source>
        <dbReference type="ARBA" id="ARBA00004651"/>
    </source>
</evidence>
<protein>
    <submittedName>
        <fullName evidence="7">Permease, YjgP/YjgQ family</fullName>
    </submittedName>
</protein>
<dbReference type="PANTHER" id="PTHR33529">
    <property type="entry name" value="SLR0882 PROTEIN-RELATED"/>
    <property type="match status" value="1"/>
</dbReference>
<sequence length="358" mass="40596">MFLRLDRYIIRLFLGTYFSSILLILSVAIVFDINERISKFLNPECSLYEIVFHYYLNFVPYYANMFSPLFVFLSVIFFTSKLAEKTEIIAILASGVSFKRLLRPYLFSAAIVALLTFLLSSFVIPPGSRVRNDFQNKYFRDKRQTYAESVQIQVSPSLFAYIHSYSADNKTGYNFMLDKFEHNTIKSRLTAQTAEYDTLNTWRLYDYSITRYGAKRDTLERGTQLDTTINLKPQDFLISAVDAETYTTPVLHQYIGELKSRGATNVDLLEVELQKRYAAIPAAFILTIIGVSLSSRKRKGGTGLSLAIGIALSFTYILFLTLASSFSASGALSPIVAAQMPNAIYAIIAIFLYKKAPR</sequence>
<dbReference type="eggNOG" id="COG0795">
    <property type="taxonomic scope" value="Bacteria"/>
</dbReference>
<name>C3JBM3_POREA</name>
<dbReference type="Proteomes" id="UP000004295">
    <property type="component" value="Unassembled WGS sequence"/>
</dbReference>
<evidence type="ECO:0000256" key="5">
    <source>
        <dbReference type="ARBA" id="ARBA00023136"/>
    </source>
</evidence>
<keyword evidence="5 6" id="KW-0472">Membrane</keyword>
<evidence type="ECO:0000256" key="4">
    <source>
        <dbReference type="ARBA" id="ARBA00022989"/>
    </source>
</evidence>